<protein>
    <submittedName>
        <fullName evidence="1">Uncharacterized protein</fullName>
    </submittedName>
</protein>
<comment type="caution">
    <text evidence="1">The sequence shown here is derived from an EMBL/GenBank/DDBJ whole genome shotgun (WGS) entry which is preliminary data.</text>
</comment>
<gene>
    <name evidence="1" type="ORF">Vadar_008832</name>
</gene>
<sequence length="101" mass="10725">MSGSPLLLMAILHLLLLLTPPTTTITGVATATRLLGSKPEDYVAFKPIGSPGQPEYFGSGSNIKSCLPKGFRHSSAPSRYINYHTYGSTLCSSGDQENPTP</sequence>
<evidence type="ECO:0000313" key="1">
    <source>
        <dbReference type="EMBL" id="KAH7853984.1"/>
    </source>
</evidence>
<evidence type="ECO:0000313" key="2">
    <source>
        <dbReference type="Proteomes" id="UP000828048"/>
    </source>
</evidence>
<accession>A0ACB7YLH3</accession>
<dbReference type="EMBL" id="CM037161">
    <property type="protein sequence ID" value="KAH7853984.1"/>
    <property type="molecule type" value="Genomic_DNA"/>
</dbReference>
<name>A0ACB7YLH3_9ERIC</name>
<dbReference type="Proteomes" id="UP000828048">
    <property type="component" value="Chromosome 11"/>
</dbReference>
<reference evidence="1 2" key="1">
    <citation type="journal article" date="2021" name="Hortic Res">
        <title>High-quality reference genome and annotation aids understanding of berry development for evergreen blueberry (Vaccinium darrowii).</title>
        <authorList>
            <person name="Yu J."/>
            <person name="Hulse-Kemp A.M."/>
            <person name="Babiker E."/>
            <person name="Staton M."/>
        </authorList>
    </citation>
    <scope>NUCLEOTIDE SEQUENCE [LARGE SCALE GENOMIC DNA]</scope>
    <source>
        <strain evidence="2">cv. NJ 8807/NJ 8810</strain>
        <tissue evidence="1">Young leaf</tissue>
    </source>
</reference>
<proteinExistence type="predicted"/>
<organism evidence="1 2">
    <name type="scientific">Vaccinium darrowii</name>
    <dbReference type="NCBI Taxonomy" id="229202"/>
    <lineage>
        <taxon>Eukaryota</taxon>
        <taxon>Viridiplantae</taxon>
        <taxon>Streptophyta</taxon>
        <taxon>Embryophyta</taxon>
        <taxon>Tracheophyta</taxon>
        <taxon>Spermatophyta</taxon>
        <taxon>Magnoliopsida</taxon>
        <taxon>eudicotyledons</taxon>
        <taxon>Gunneridae</taxon>
        <taxon>Pentapetalae</taxon>
        <taxon>asterids</taxon>
        <taxon>Ericales</taxon>
        <taxon>Ericaceae</taxon>
        <taxon>Vaccinioideae</taxon>
        <taxon>Vaccinieae</taxon>
        <taxon>Vaccinium</taxon>
    </lineage>
</organism>
<keyword evidence="2" id="KW-1185">Reference proteome</keyword>